<evidence type="ECO:0000259" key="2">
    <source>
        <dbReference type="Pfam" id="PF09851"/>
    </source>
</evidence>
<proteinExistence type="predicted"/>
<dbReference type="Proteomes" id="UP000010716">
    <property type="component" value="Unassembled WGS sequence"/>
</dbReference>
<dbReference type="Proteomes" id="UP000825179">
    <property type="component" value="Chromosome"/>
</dbReference>
<keyword evidence="1" id="KW-0472">Membrane</keyword>
<feature type="transmembrane region" description="Helical" evidence="1">
    <location>
        <begin position="12"/>
        <end position="32"/>
    </location>
</feature>
<evidence type="ECO:0000256" key="1">
    <source>
        <dbReference type="SAM" id="Phobius"/>
    </source>
</evidence>
<sequence>MMMMWDGGMFLYMIFWLLIVGLIIYAVISLIMKAFDKRNDRSEGKGEDAALQILKERFARGEISEEEFEQKYKVLKDK</sequence>
<evidence type="ECO:0000313" key="6">
    <source>
        <dbReference type="Proteomes" id="UP000825179"/>
    </source>
</evidence>
<keyword evidence="6" id="KW-1185">Reference proteome</keyword>
<dbReference type="AlphaFoldDB" id="F5LB71"/>
<reference evidence="4" key="3">
    <citation type="submission" date="2021-08" db="EMBL/GenBank/DDBJ databases">
        <authorList>
            <person name="de Jong S."/>
            <person name="van den Broek M."/>
            <person name="Merkel A."/>
            <person name="de la Torre Cortes P."/>
            <person name="Kalamorz F."/>
            <person name="Cook G."/>
            <person name="van Loosdrecht M."/>
            <person name="McMillan D."/>
        </authorList>
    </citation>
    <scope>NUCLEOTIDE SEQUENCE</scope>
    <source>
        <strain evidence="4">TA2.A1</strain>
    </source>
</reference>
<gene>
    <name evidence="3" type="ORF">CathTA2_0060</name>
    <name evidence="4" type="ORF">HUR95_07960</name>
</gene>
<keyword evidence="1" id="KW-0812">Transmembrane</keyword>
<organism evidence="3 5">
    <name type="scientific">Caldalkalibacillus thermarum (strain TA2.A1)</name>
    <dbReference type="NCBI Taxonomy" id="986075"/>
    <lineage>
        <taxon>Bacteria</taxon>
        <taxon>Bacillati</taxon>
        <taxon>Bacillota</taxon>
        <taxon>Bacilli</taxon>
        <taxon>Bacillales</taxon>
        <taxon>Bacillaceae</taxon>
        <taxon>Caldalkalibacillus</taxon>
    </lineage>
</organism>
<dbReference type="KEGG" id="cthu:HUR95_07960"/>
<evidence type="ECO:0000313" key="3">
    <source>
        <dbReference type="EMBL" id="EGL81415.1"/>
    </source>
</evidence>
<keyword evidence="1" id="KW-1133">Transmembrane helix</keyword>
<feature type="domain" description="SHOCT" evidence="2">
    <location>
        <begin position="49"/>
        <end position="75"/>
    </location>
</feature>
<dbReference type="RefSeq" id="WP_007506582.1">
    <property type="nucleotide sequence ID" value="NZ_CP082237.1"/>
</dbReference>
<dbReference type="Pfam" id="PF09851">
    <property type="entry name" value="SHOCT"/>
    <property type="match status" value="1"/>
</dbReference>
<dbReference type="EMBL" id="AFCE01000213">
    <property type="protein sequence ID" value="EGL81415.1"/>
    <property type="molecule type" value="Genomic_DNA"/>
</dbReference>
<dbReference type="InterPro" id="IPR018649">
    <property type="entry name" value="SHOCT"/>
</dbReference>
<evidence type="ECO:0000313" key="4">
    <source>
        <dbReference type="EMBL" id="QZT35140.1"/>
    </source>
</evidence>
<dbReference type="OrthoDB" id="5461404at2"/>
<evidence type="ECO:0000313" key="5">
    <source>
        <dbReference type="Proteomes" id="UP000010716"/>
    </source>
</evidence>
<protein>
    <submittedName>
        <fullName evidence="4">SHOCT domain-containing protein</fullName>
    </submittedName>
</protein>
<name>F5LB71_CALTT</name>
<accession>F5LB71</accession>
<reference evidence="3 5" key="1">
    <citation type="journal article" date="2011" name="J. Bacteriol.">
        <title>Draft genome sequence of the thermoalkaliphilic Caldalkalibacillus thermarum strain TA2.A1.</title>
        <authorList>
            <person name="Kalamorz F."/>
            <person name="Keis S."/>
            <person name="McMillan D.G."/>
            <person name="Olsson K."/>
            <person name="Stanton J.A."/>
            <person name="Stockwell P."/>
            <person name="Black M.A."/>
            <person name="Klingeman D.M."/>
            <person name="Land M.L."/>
            <person name="Han C.S."/>
            <person name="Martin S.L."/>
            <person name="Becher S.A."/>
            <person name="Peddie C.J."/>
            <person name="Morgan H.W."/>
            <person name="Matthies D."/>
            <person name="Preiss L."/>
            <person name="Meier T."/>
            <person name="Brown S.D."/>
            <person name="Cook G.M."/>
        </authorList>
    </citation>
    <scope>NUCLEOTIDE SEQUENCE [LARGE SCALE GENOMIC DNA]</scope>
    <source>
        <strain evidence="3 5">TA2.A1</strain>
    </source>
</reference>
<reference evidence="4 6" key="2">
    <citation type="journal article" date="2020" name="Extremophiles">
        <title>Genomic analysis of Caldalkalibacillus thermarum TA2.A1 reveals aerobic alkaliphilic metabolism and evolutionary hallmarks linking alkaliphilic bacteria and plant life.</title>
        <authorList>
            <person name="de Jong S.I."/>
            <person name="van den Broek M.A."/>
            <person name="Merkel A.Y."/>
            <person name="de la Torre Cortes P."/>
            <person name="Kalamorz F."/>
            <person name="Cook G.M."/>
            <person name="van Loosdrecht M.C.M."/>
            <person name="McMillan D.G.G."/>
        </authorList>
    </citation>
    <scope>NUCLEOTIDE SEQUENCE [LARGE SCALE GENOMIC DNA]</scope>
    <source>
        <strain evidence="4 6">TA2.A1</strain>
    </source>
</reference>
<dbReference type="EMBL" id="CP082237">
    <property type="protein sequence ID" value="QZT35140.1"/>
    <property type="molecule type" value="Genomic_DNA"/>
</dbReference>